<feature type="transmembrane region" description="Helical" evidence="7">
    <location>
        <begin position="340"/>
        <end position="356"/>
    </location>
</feature>
<evidence type="ECO:0000256" key="7">
    <source>
        <dbReference type="SAM" id="Phobius"/>
    </source>
</evidence>
<keyword evidence="2" id="KW-0813">Transport</keyword>
<reference evidence="9 10" key="1">
    <citation type="submission" date="2019-12" db="EMBL/GenBank/DDBJ databases">
        <title>Genomic-based taxomic classification of the family Erythrobacteraceae.</title>
        <authorList>
            <person name="Xu L."/>
        </authorList>
    </citation>
    <scope>NUCLEOTIDE SEQUENCE [LARGE SCALE GENOMIC DNA]</scope>
    <source>
        <strain evidence="9 10">100921-2</strain>
    </source>
</reference>
<feature type="transmembrane region" description="Helical" evidence="7">
    <location>
        <begin position="185"/>
        <end position="209"/>
    </location>
</feature>
<keyword evidence="3 7" id="KW-0812">Transmembrane</keyword>
<evidence type="ECO:0000256" key="2">
    <source>
        <dbReference type="ARBA" id="ARBA00022448"/>
    </source>
</evidence>
<keyword evidence="4" id="KW-0677">Repeat</keyword>
<evidence type="ECO:0000256" key="6">
    <source>
        <dbReference type="ARBA" id="ARBA00023136"/>
    </source>
</evidence>
<dbReference type="RefSeq" id="WP_160611168.1">
    <property type="nucleotide sequence ID" value="NZ_WTZA01000001.1"/>
</dbReference>
<dbReference type="PANTHER" id="PTHR43652">
    <property type="entry name" value="BASIC AMINO ACID ANTIPORTER YFCC-RELATED"/>
    <property type="match status" value="1"/>
</dbReference>
<feature type="domain" description="Citrate transporter-like" evidence="8">
    <location>
        <begin position="31"/>
        <end position="394"/>
    </location>
</feature>
<comment type="subcellular location">
    <subcellularLocation>
        <location evidence="1">Membrane</location>
        <topology evidence="1">Multi-pass membrane protein</topology>
    </subcellularLocation>
</comment>
<comment type="caution">
    <text evidence="9">The sequence shown here is derived from an EMBL/GenBank/DDBJ whole genome shotgun (WGS) entry which is preliminary data.</text>
</comment>
<feature type="transmembrane region" description="Helical" evidence="7">
    <location>
        <begin position="387"/>
        <end position="405"/>
    </location>
</feature>
<keyword evidence="10" id="KW-1185">Reference proteome</keyword>
<evidence type="ECO:0000313" key="9">
    <source>
        <dbReference type="EMBL" id="MXO75536.1"/>
    </source>
</evidence>
<feature type="transmembrane region" description="Helical" evidence="7">
    <location>
        <begin position="302"/>
        <end position="320"/>
    </location>
</feature>
<accession>A0A6I4TFV0</accession>
<sequence>MNAVADFLAATGLTPNQAVTLGVLAAVVGAMILDRFRADVVALTGAAVLLMTGAVKPVDVQVAFASPAIIALAALFVIAYAMERSGLLDKAIGGGVWLARKAGATGIWIVMVLCGAVSAFLNNTPIVVLAAPVIRDVAKSVGLDPRRYLMPLSYITVLGGCCTLIGTSTNLLVNDMARSSGSPTFSMFEIAPVGLAVAAAGGAFLFFFAGRLIRFDTPADDAERTAEALRHPDQSASIGNAAVFAPEHSFHPWRAFASLMVFIGAVTAATMGVAPIAATAFAGAVLLILIRVIDPDEAYRGLRPEILMLIAGMVVIGVAMEETGLAAAATARLVNTIGPLGPLFALIVFYGATVLLTELLSNATVAVLLTPVAVSLAEGLAVHPKPFVAAVMIGASAAFATPYGYQTNALVFQLGGYRYMDFVRVGLPLNLVTWAAACIAIPIVFPF</sequence>
<evidence type="ECO:0000313" key="10">
    <source>
        <dbReference type="Proteomes" id="UP000439522"/>
    </source>
</evidence>
<keyword evidence="5 7" id="KW-1133">Transmembrane helix</keyword>
<protein>
    <submittedName>
        <fullName evidence="9">SLC13/DASS family transporter</fullName>
    </submittedName>
</protein>
<organism evidence="9 10">
    <name type="scientific">Tsuneonella aeria</name>
    <dbReference type="NCBI Taxonomy" id="1837929"/>
    <lineage>
        <taxon>Bacteria</taxon>
        <taxon>Pseudomonadati</taxon>
        <taxon>Pseudomonadota</taxon>
        <taxon>Alphaproteobacteria</taxon>
        <taxon>Sphingomonadales</taxon>
        <taxon>Erythrobacteraceae</taxon>
        <taxon>Tsuneonella</taxon>
    </lineage>
</organism>
<dbReference type="EMBL" id="WTZA01000001">
    <property type="protein sequence ID" value="MXO75536.1"/>
    <property type="molecule type" value="Genomic_DNA"/>
</dbReference>
<evidence type="ECO:0000256" key="4">
    <source>
        <dbReference type="ARBA" id="ARBA00022737"/>
    </source>
</evidence>
<feature type="transmembrane region" description="Helical" evidence="7">
    <location>
        <begin position="102"/>
        <end position="121"/>
    </location>
</feature>
<gene>
    <name evidence="9" type="ORF">GRI40_09940</name>
</gene>
<dbReference type="OrthoDB" id="9809303at2"/>
<dbReference type="CDD" id="cd01115">
    <property type="entry name" value="SLC13_permease"/>
    <property type="match status" value="1"/>
</dbReference>
<feature type="transmembrane region" description="Helical" evidence="7">
    <location>
        <begin position="425"/>
        <end position="445"/>
    </location>
</feature>
<keyword evidence="6 7" id="KW-0472">Membrane</keyword>
<dbReference type="GO" id="GO:0055085">
    <property type="term" value="P:transmembrane transport"/>
    <property type="evidence" value="ECO:0007669"/>
    <property type="project" value="InterPro"/>
</dbReference>
<evidence type="ECO:0000259" key="8">
    <source>
        <dbReference type="Pfam" id="PF03600"/>
    </source>
</evidence>
<dbReference type="InterPro" id="IPR004680">
    <property type="entry name" value="Cit_transptr-like_dom"/>
</dbReference>
<dbReference type="PANTHER" id="PTHR43652:SF2">
    <property type="entry name" value="BASIC AMINO ACID ANTIPORTER YFCC-RELATED"/>
    <property type="match status" value="1"/>
</dbReference>
<evidence type="ECO:0000256" key="1">
    <source>
        <dbReference type="ARBA" id="ARBA00004141"/>
    </source>
</evidence>
<evidence type="ECO:0000256" key="3">
    <source>
        <dbReference type="ARBA" id="ARBA00022692"/>
    </source>
</evidence>
<evidence type="ECO:0000256" key="5">
    <source>
        <dbReference type="ARBA" id="ARBA00022989"/>
    </source>
</evidence>
<proteinExistence type="predicted"/>
<dbReference type="GO" id="GO:0005886">
    <property type="term" value="C:plasma membrane"/>
    <property type="evidence" value="ECO:0007669"/>
    <property type="project" value="TreeGrafter"/>
</dbReference>
<feature type="transmembrane region" description="Helical" evidence="7">
    <location>
        <begin position="64"/>
        <end position="82"/>
    </location>
</feature>
<dbReference type="Pfam" id="PF03600">
    <property type="entry name" value="CitMHS"/>
    <property type="match status" value="1"/>
</dbReference>
<feature type="transmembrane region" description="Helical" evidence="7">
    <location>
        <begin position="16"/>
        <end position="33"/>
    </location>
</feature>
<dbReference type="Proteomes" id="UP000439522">
    <property type="component" value="Unassembled WGS sequence"/>
</dbReference>
<dbReference type="InterPro" id="IPR051679">
    <property type="entry name" value="DASS-Related_Transporters"/>
</dbReference>
<dbReference type="AlphaFoldDB" id="A0A6I4TFV0"/>
<feature type="transmembrane region" description="Helical" evidence="7">
    <location>
        <begin position="259"/>
        <end position="290"/>
    </location>
</feature>
<feature type="transmembrane region" description="Helical" evidence="7">
    <location>
        <begin position="152"/>
        <end position="173"/>
    </location>
</feature>
<name>A0A6I4TFV0_9SPHN</name>
<feature type="transmembrane region" description="Helical" evidence="7">
    <location>
        <begin position="363"/>
        <end position="381"/>
    </location>
</feature>